<dbReference type="PANTHER" id="PTHR11920">
    <property type="entry name" value="GUANYLYL CYCLASE"/>
    <property type="match status" value="1"/>
</dbReference>
<evidence type="ECO:0000256" key="4">
    <source>
        <dbReference type="ARBA" id="ARBA00022989"/>
    </source>
</evidence>
<evidence type="ECO:0000256" key="1">
    <source>
        <dbReference type="ARBA" id="ARBA00004370"/>
    </source>
</evidence>
<dbReference type="Gene3D" id="3.30.70.1230">
    <property type="entry name" value="Nucleotide cyclase"/>
    <property type="match status" value="1"/>
</dbReference>
<dbReference type="GO" id="GO:0001653">
    <property type="term" value="F:peptide receptor activity"/>
    <property type="evidence" value="ECO:0007669"/>
    <property type="project" value="TreeGrafter"/>
</dbReference>
<evidence type="ECO:0000256" key="3">
    <source>
        <dbReference type="ARBA" id="ARBA00022741"/>
    </source>
</evidence>
<evidence type="ECO:0000256" key="2">
    <source>
        <dbReference type="ARBA" id="ARBA00022692"/>
    </source>
</evidence>
<dbReference type="GO" id="GO:0007168">
    <property type="term" value="P:receptor guanylyl cyclase signaling pathway"/>
    <property type="evidence" value="ECO:0007669"/>
    <property type="project" value="TreeGrafter"/>
</dbReference>
<dbReference type="SMART" id="SM00044">
    <property type="entry name" value="CYCc"/>
    <property type="match status" value="1"/>
</dbReference>
<dbReference type="GO" id="GO:0005886">
    <property type="term" value="C:plasma membrane"/>
    <property type="evidence" value="ECO:0007669"/>
    <property type="project" value="TreeGrafter"/>
</dbReference>
<keyword evidence="3" id="KW-0547">Nucleotide-binding</keyword>
<organism evidence="9">
    <name type="scientific">Hanusia phi</name>
    <dbReference type="NCBI Taxonomy" id="3032"/>
    <lineage>
        <taxon>Eukaryota</taxon>
        <taxon>Cryptophyceae</taxon>
        <taxon>Pyrenomonadales</taxon>
        <taxon>Geminigeraceae</taxon>
        <taxon>Hanusia</taxon>
    </lineage>
</organism>
<dbReference type="GO" id="GO:0004383">
    <property type="term" value="F:guanylate cyclase activity"/>
    <property type="evidence" value="ECO:0007669"/>
    <property type="project" value="TreeGrafter"/>
</dbReference>
<proteinExistence type="predicted"/>
<feature type="region of interest" description="Disordered" evidence="7">
    <location>
        <begin position="15"/>
        <end position="44"/>
    </location>
</feature>
<feature type="compositionally biased region" description="Low complexity" evidence="7">
    <location>
        <begin position="15"/>
        <end position="25"/>
    </location>
</feature>
<keyword evidence="5" id="KW-0472">Membrane</keyword>
<evidence type="ECO:0000313" key="9">
    <source>
        <dbReference type="EMBL" id="CAD8473710.1"/>
    </source>
</evidence>
<keyword evidence="2" id="KW-0812">Transmembrane</keyword>
<protein>
    <recommendedName>
        <fullName evidence="8">Guanylate cyclase domain-containing protein</fullName>
    </recommendedName>
</protein>
<dbReference type="EMBL" id="HBEO01006920">
    <property type="protein sequence ID" value="CAD8473710.1"/>
    <property type="molecule type" value="Transcribed_RNA"/>
</dbReference>
<evidence type="ECO:0000259" key="8">
    <source>
        <dbReference type="PROSITE" id="PS50125"/>
    </source>
</evidence>
<dbReference type="InterPro" id="IPR029787">
    <property type="entry name" value="Nucleotide_cyclase"/>
</dbReference>
<dbReference type="AlphaFoldDB" id="A0A7S0E7F6"/>
<evidence type="ECO:0000256" key="7">
    <source>
        <dbReference type="SAM" id="MobiDB-lite"/>
    </source>
</evidence>
<evidence type="ECO:0000256" key="5">
    <source>
        <dbReference type="ARBA" id="ARBA00023136"/>
    </source>
</evidence>
<keyword evidence="6" id="KW-0456">Lyase</keyword>
<dbReference type="InterPro" id="IPR050401">
    <property type="entry name" value="Cyclic_nucleotide_synthase"/>
</dbReference>
<evidence type="ECO:0000256" key="6">
    <source>
        <dbReference type="ARBA" id="ARBA00023239"/>
    </source>
</evidence>
<reference evidence="9" key="1">
    <citation type="submission" date="2021-01" db="EMBL/GenBank/DDBJ databases">
        <authorList>
            <person name="Corre E."/>
            <person name="Pelletier E."/>
            <person name="Niang G."/>
            <person name="Scheremetjew M."/>
            <person name="Finn R."/>
            <person name="Kale V."/>
            <person name="Holt S."/>
            <person name="Cochrane G."/>
            <person name="Meng A."/>
            <person name="Brown T."/>
            <person name="Cohen L."/>
        </authorList>
    </citation>
    <scope>NUCLEOTIDE SEQUENCE</scope>
    <source>
        <strain evidence="9">CCMP325</strain>
    </source>
</reference>
<dbReference type="SUPFAM" id="SSF55073">
    <property type="entry name" value="Nucleotide cyclase"/>
    <property type="match status" value="1"/>
</dbReference>
<sequence length="518" mass="56677">MHILMARNIARFHSSLPSSPSSSRSGTYKTYTRDEESKEDETGTASELLSGLLLEEKQALSEVKAQVLLEVLSATTAILPCTRKVGLVISKGPNLQVVLANETLKTLLDWPKSKDDCPQTIHDILPPQIRRVHQQWVTKAIEQGNLPGSLLHPLRNVSLQKASGGSVQANVILRTLGGDVDLGSDDCMIYSLILPVDDDGHCESPHNQSGLVSSAGLWHLAAEVLYGSSAGRIVAAGQLPEPESYSLATVLFLDIVGYTKRCMELSPDEITDWMSHVHADIEQLIAEHAIRKIETRGDCYICASGTNSVQGDGDHDQMTRMVKFAVAVFHRIKANNDTLVRVGIACGPLTIAYIDSNHFAPTMCAFGDTMNTAARMEQSGNPGLLHLSEEAALRYLDERWSQRAIEEGKQEGEEERGKEMLCRAKGPKCWVDWDTMDVKGKGLLRTAWIDCATEGFERVRDRVKRELQLSGEPEAPPPPLPADLLTCQVRHRDAGENPDSSAGLAFSGRELGLALNSI</sequence>
<gene>
    <name evidence="9" type="ORF">HPHI1048_LOCUS4878</name>
</gene>
<dbReference type="GO" id="GO:0004016">
    <property type="term" value="F:adenylate cyclase activity"/>
    <property type="evidence" value="ECO:0007669"/>
    <property type="project" value="TreeGrafter"/>
</dbReference>
<accession>A0A7S0E7F6</accession>
<name>A0A7S0E7F6_9CRYP</name>
<dbReference type="InterPro" id="IPR001054">
    <property type="entry name" value="A/G_cyclase"/>
</dbReference>
<comment type="subcellular location">
    <subcellularLocation>
        <location evidence="1">Membrane</location>
    </subcellularLocation>
</comment>
<dbReference type="Pfam" id="PF00211">
    <property type="entry name" value="Guanylate_cyc"/>
    <property type="match status" value="1"/>
</dbReference>
<dbReference type="PROSITE" id="PS50125">
    <property type="entry name" value="GUANYLATE_CYCLASE_2"/>
    <property type="match status" value="1"/>
</dbReference>
<dbReference type="PANTHER" id="PTHR11920:SF335">
    <property type="entry name" value="GUANYLATE CYCLASE"/>
    <property type="match status" value="1"/>
</dbReference>
<dbReference type="CDD" id="cd07302">
    <property type="entry name" value="CHD"/>
    <property type="match status" value="1"/>
</dbReference>
<dbReference type="GO" id="GO:0035556">
    <property type="term" value="P:intracellular signal transduction"/>
    <property type="evidence" value="ECO:0007669"/>
    <property type="project" value="InterPro"/>
</dbReference>
<keyword evidence="4" id="KW-1133">Transmembrane helix</keyword>
<dbReference type="GO" id="GO:0000166">
    <property type="term" value="F:nucleotide binding"/>
    <property type="evidence" value="ECO:0007669"/>
    <property type="project" value="UniProtKB-KW"/>
</dbReference>
<feature type="domain" description="Guanylate cyclase" evidence="8">
    <location>
        <begin position="249"/>
        <end position="377"/>
    </location>
</feature>